<dbReference type="Gene3D" id="3.60.40.10">
    <property type="entry name" value="PPM-type phosphatase domain"/>
    <property type="match status" value="1"/>
</dbReference>
<dbReference type="InterPro" id="IPR001932">
    <property type="entry name" value="PPM-type_phosphatase-like_dom"/>
</dbReference>
<evidence type="ECO:0000313" key="8">
    <source>
        <dbReference type="EMBL" id="RLM93215.1"/>
    </source>
</evidence>
<evidence type="ECO:0000256" key="2">
    <source>
        <dbReference type="ARBA" id="ARBA00022801"/>
    </source>
</evidence>
<reference evidence="9" key="1">
    <citation type="journal article" date="2019" name="Nat. Commun.">
        <title>The genome of broomcorn millet.</title>
        <authorList>
            <person name="Zou C."/>
            <person name="Miki D."/>
            <person name="Li D."/>
            <person name="Tang Q."/>
            <person name="Xiao L."/>
            <person name="Rajput S."/>
            <person name="Deng P."/>
            <person name="Jia W."/>
            <person name="Huang R."/>
            <person name="Zhang M."/>
            <person name="Sun Y."/>
            <person name="Hu J."/>
            <person name="Fu X."/>
            <person name="Schnable P.S."/>
            <person name="Li F."/>
            <person name="Zhang H."/>
            <person name="Feng B."/>
            <person name="Zhu X."/>
            <person name="Liu R."/>
            <person name="Schnable J.C."/>
            <person name="Zhu J.-K."/>
            <person name="Zhang H."/>
        </authorList>
    </citation>
    <scope>NUCLEOTIDE SEQUENCE [LARGE SCALE GENOMIC DNA]</scope>
</reference>
<protein>
    <recommendedName>
        <fullName evidence="1">protein-serine/threonine phosphatase</fullName>
        <ecNumber evidence="1">3.1.3.16</ecNumber>
    </recommendedName>
</protein>
<comment type="caution">
    <text evidence="8">The sequence shown here is derived from an EMBL/GenBank/DDBJ whole genome shotgun (WGS) entry which is preliminary data.</text>
</comment>
<evidence type="ECO:0000256" key="6">
    <source>
        <dbReference type="SAM" id="MobiDB-lite"/>
    </source>
</evidence>
<feature type="compositionally biased region" description="Basic and acidic residues" evidence="6">
    <location>
        <begin position="34"/>
        <end position="43"/>
    </location>
</feature>
<comment type="catalytic activity">
    <reaction evidence="5">
        <text>O-phospho-L-threonyl-[protein] + H2O = L-threonyl-[protein] + phosphate</text>
        <dbReference type="Rhea" id="RHEA:47004"/>
        <dbReference type="Rhea" id="RHEA-COMP:11060"/>
        <dbReference type="Rhea" id="RHEA-COMP:11605"/>
        <dbReference type="ChEBI" id="CHEBI:15377"/>
        <dbReference type="ChEBI" id="CHEBI:30013"/>
        <dbReference type="ChEBI" id="CHEBI:43474"/>
        <dbReference type="ChEBI" id="CHEBI:61977"/>
        <dbReference type="EC" id="3.1.3.16"/>
    </reaction>
</comment>
<keyword evidence="3" id="KW-0904">Protein phosphatase</keyword>
<comment type="catalytic activity">
    <reaction evidence="4">
        <text>O-phospho-L-seryl-[protein] + H2O = L-seryl-[protein] + phosphate</text>
        <dbReference type="Rhea" id="RHEA:20629"/>
        <dbReference type="Rhea" id="RHEA-COMP:9863"/>
        <dbReference type="Rhea" id="RHEA-COMP:11604"/>
        <dbReference type="ChEBI" id="CHEBI:15377"/>
        <dbReference type="ChEBI" id="CHEBI:29999"/>
        <dbReference type="ChEBI" id="CHEBI:43474"/>
        <dbReference type="ChEBI" id="CHEBI:83421"/>
        <dbReference type="EC" id="3.1.3.16"/>
    </reaction>
</comment>
<evidence type="ECO:0000259" key="7">
    <source>
        <dbReference type="PROSITE" id="PS51746"/>
    </source>
</evidence>
<feature type="compositionally biased region" description="Low complexity" evidence="6">
    <location>
        <begin position="204"/>
        <end position="213"/>
    </location>
</feature>
<sequence length="253" mass="27238">MGKHRQQDDDDQDRRHQNSKDGEDITVGAHRRADRADDERLQPVDEGADLGDGWSLQIHVERERRRPVRFGGASSRDVAGWWRAVIREAFWAVNGEVVVANGGAGRAATALVALVLEKYIVVANCGSGAANAVLSRGGELVELTSDHRRFQMCRAGKLQFGLRDLSRGAQYRPPATAEADVVDDFLILASDGLWDAVTPEDRQAAGAAAGRQGLADRARQGAGGSGGARGQPGQRQRRPRPVQGLLGAHAVAW</sequence>
<keyword evidence="2" id="KW-0378">Hydrolase</keyword>
<evidence type="ECO:0000256" key="1">
    <source>
        <dbReference type="ARBA" id="ARBA00013081"/>
    </source>
</evidence>
<feature type="compositionally biased region" description="Gly residues" evidence="6">
    <location>
        <begin position="221"/>
        <end position="230"/>
    </location>
</feature>
<feature type="region of interest" description="Disordered" evidence="6">
    <location>
        <begin position="204"/>
        <end position="253"/>
    </location>
</feature>
<dbReference type="STRING" id="4540.A0A3L6R1X7"/>
<feature type="region of interest" description="Disordered" evidence="6">
    <location>
        <begin position="1"/>
        <end position="48"/>
    </location>
</feature>
<dbReference type="CDD" id="cd00143">
    <property type="entry name" value="PP2Cc"/>
    <property type="match status" value="1"/>
</dbReference>
<gene>
    <name evidence="8" type="ORF">C2845_PM08G01280</name>
</gene>
<evidence type="ECO:0000313" key="9">
    <source>
        <dbReference type="Proteomes" id="UP000275267"/>
    </source>
</evidence>
<dbReference type="AlphaFoldDB" id="A0A3L6R1X7"/>
<feature type="domain" description="PPM-type phosphatase" evidence="7">
    <location>
        <begin position="55"/>
        <end position="253"/>
    </location>
</feature>
<dbReference type="Proteomes" id="UP000275267">
    <property type="component" value="Unassembled WGS sequence"/>
</dbReference>
<evidence type="ECO:0000256" key="3">
    <source>
        <dbReference type="ARBA" id="ARBA00022912"/>
    </source>
</evidence>
<dbReference type="OrthoDB" id="420076at2759"/>
<dbReference type="GO" id="GO:0004722">
    <property type="term" value="F:protein serine/threonine phosphatase activity"/>
    <property type="evidence" value="ECO:0007669"/>
    <property type="project" value="UniProtKB-EC"/>
</dbReference>
<dbReference type="PANTHER" id="PTHR47992">
    <property type="entry name" value="PROTEIN PHOSPHATASE"/>
    <property type="match status" value="1"/>
</dbReference>
<evidence type="ECO:0000256" key="4">
    <source>
        <dbReference type="ARBA" id="ARBA00047761"/>
    </source>
</evidence>
<proteinExistence type="predicted"/>
<dbReference type="EC" id="3.1.3.16" evidence="1"/>
<name>A0A3L6R1X7_PANMI</name>
<evidence type="ECO:0000256" key="5">
    <source>
        <dbReference type="ARBA" id="ARBA00048336"/>
    </source>
</evidence>
<accession>A0A3L6R1X7</accession>
<dbReference type="EMBL" id="PQIB02000010">
    <property type="protein sequence ID" value="RLM93215.1"/>
    <property type="molecule type" value="Genomic_DNA"/>
</dbReference>
<keyword evidence="9" id="KW-1185">Reference proteome</keyword>
<dbReference type="PROSITE" id="PS51746">
    <property type="entry name" value="PPM_2"/>
    <property type="match status" value="1"/>
</dbReference>
<dbReference type="InterPro" id="IPR015655">
    <property type="entry name" value="PP2C"/>
</dbReference>
<feature type="compositionally biased region" description="Basic and acidic residues" evidence="6">
    <location>
        <begin position="12"/>
        <end position="23"/>
    </location>
</feature>
<dbReference type="SUPFAM" id="SSF81606">
    <property type="entry name" value="PP2C-like"/>
    <property type="match status" value="1"/>
</dbReference>
<organism evidence="8 9">
    <name type="scientific">Panicum miliaceum</name>
    <name type="common">Proso millet</name>
    <name type="synonym">Broomcorn millet</name>
    <dbReference type="NCBI Taxonomy" id="4540"/>
    <lineage>
        <taxon>Eukaryota</taxon>
        <taxon>Viridiplantae</taxon>
        <taxon>Streptophyta</taxon>
        <taxon>Embryophyta</taxon>
        <taxon>Tracheophyta</taxon>
        <taxon>Spermatophyta</taxon>
        <taxon>Magnoliopsida</taxon>
        <taxon>Liliopsida</taxon>
        <taxon>Poales</taxon>
        <taxon>Poaceae</taxon>
        <taxon>PACMAD clade</taxon>
        <taxon>Panicoideae</taxon>
        <taxon>Panicodae</taxon>
        <taxon>Paniceae</taxon>
        <taxon>Panicinae</taxon>
        <taxon>Panicum</taxon>
        <taxon>Panicum sect. Panicum</taxon>
    </lineage>
</organism>
<dbReference type="InterPro" id="IPR036457">
    <property type="entry name" value="PPM-type-like_dom_sf"/>
</dbReference>